<comment type="caution">
    <text evidence="2">The sequence shown here is derived from an EMBL/GenBank/DDBJ whole genome shotgun (WGS) entry which is preliminary data.</text>
</comment>
<evidence type="ECO:0008006" key="4">
    <source>
        <dbReference type="Google" id="ProtNLM"/>
    </source>
</evidence>
<dbReference type="Proteomes" id="UP000694255">
    <property type="component" value="Unassembled WGS sequence"/>
</dbReference>
<dbReference type="EMBL" id="JAGSYN010000270">
    <property type="protein sequence ID" value="KAG7661047.1"/>
    <property type="molecule type" value="Genomic_DNA"/>
</dbReference>
<keyword evidence="1" id="KW-0732">Signal</keyword>
<organism evidence="2 3">
    <name type="scientific">[Candida] subhashii</name>
    <dbReference type="NCBI Taxonomy" id="561895"/>
    <lineage>
        <taxon>Eukaryota</taxon>
        <taxon>Fungi</taxon>
        <taxon>Dikarya</taxon>
        <taxon>Ascomycota</taxon>
        <taxon>Saccharomycotina</taxon>
        <taxon>Pichiomycetes</taxon>
        <taxon>Debaryomycetaceae</taxon>
        <taxon>Spathaspora</taxon>
    </lineage>
</organism>
<evidence type="ECO:0000313" key="3">
    <source>
        <dbReference type="Proteomes" id="UP000694255"/>
    </source>
</evidence>
<name>A0A8J5QCQ9_9ASCO</name>
<keyword evidence="3" id="KW-1185">Reference proteome</keyword>
<feature type="signal peptide" evidence="1">
    <location>
        <begin position="1"/>
        <end position="18"/>
    </location>
</feature>
<dbReference type="AlphaFoldDB" id="A0A8J5QCQ9"/>
<dbReference type="GeneID" id="73472219"/>
<dbReference type="RefSeq" id="XP_049261280.1">
    <property type="nucleotide sequence ID" value="XM_049409483.1"/>
</dbReference>
<evidence type="ECO:0000313" key="2">
    <source>
        <dbReference type="EMBL" id="KAG7661047.1"/>
    </source>
</evidence>
<sequence length="342" mass="36640">MKLSHTTLLAILATFTAAQSLPSEIQASNSFELTKRQEESITDLINTINEFKVKRNDFQDSNELAKREYQIVTEVLAAVNNSQLAPAVLQYFVTNPTFQPIIINGVITVSKLGLIPLETVLQVVTESNLATNVIHDLISDCSLYVDLFNIAKPIIADMVDKIKDAILSGVTSLITRDDKGALNEFVFDDAAMEKRDTEDVVVNLLESLYSSGLATSVVKSILTDTSYIPFAINLVKAMLANNLINLSSLLNALKQSGLAEQLFQSLVNMSTVQTVITNSFAAFAGTCSGTTPSGTGSGSGTGAGTGTGTTITGSTVTGSTGNAGNGNVVCRKVRRRRRRDLY</sequence>
<dbReference type="OrthoDB" id="4091967at2759"/>
<proteinExistence type="predicted"/>
<protein>
    <recommendedName>
        <fullName evidence="4">Opaque-phase-specific protein OP4</fullName>
    </recommendedName>
</protein>
<feature type="chain" id="PRO_5035255503" description="Opaque-phase-specific protein OP4" evidence="1">
    <location>
        <begin position="19"/>
        <end position="342"/>
    </location>
</feature>
<gene>
    <name evidence="2" type="ORF">J8A68_005419</name>
</gene>
<reference evidence="2 3" key="1">
    <citation type="journal article" date="2021" name="DNA Res.">
        <title>Genome analysis of Candida subhashii reveals its hybrid nature and dual mitochondrial genome conformations.</title>
        <authorList>
            <person name="Mixao V."/>
            <person name="Hegedusova E."/>
            <person name="Saus E."/>
            <person name="Pryszcz L.P."/>
            <person name="Cillingova A."/>
            <person name="Nosek J."/>
            <person name="Gabaldon T."/>
        </authorList>
    </citation>
    <scope>NUCLEOTIDE SEQUENCE [LARGE SCALE GENOMIC DNA]</scope>
    <source>
        <strain evidence="2 3">CBS 10753</strain>
    </source>
</reference>
<accession>A0A8J5QCQ9</accession>
<evidence type="ECO:0000256" key="1">
    <source>
        <dbReference type="SAM" id="SignalP"/>
    </source>
</evidence>